<evidence type="ECO:0000256" key="1">
    <source>
        <dbReference type="ARBA" id="ARBA00004651"/>
    </source>
</evidence>
<dbReference type="STRING" id="1420851.AU255_00335"/>
<keyword evidence="7 9" id="KW-1133">Transmembrane helix</keyword>
<comment type="similarity">
    <text evidence="3 9">Belongs to the CobD/CbiB family.</text>
</comment>
<evidence type="ECO:0000256" key="7">
    <source>
        <dbReference type="ARBA" id="ARBA00022989"/>
    </source>
</evidence>
<sequence length="305" mass="33574">MTVALALLIALILDALLGEPKKAHPLIIFGAWAGYIEERLILPRDRSNIYQKINGLLALVLTTLPITGIIFIITRLPLLNDILSPVILYLCIAPKSLIQHTLAIYQPLQKGNLTQARHALSMIVSRETGQMDVQSIRKATIESTLENGADAIFAPIFWFVIAGPAGAIFYRLSNTLDAMWGYKNSRYYYFGFAAARLDDILNWIPARLTALSYLLLGDMHKAWTCYQQQSPCCESPNAGVVMSTGAGSLNVNLGGPAIYHGQPKIKPILGTERIATNQDIKRANLLIFLTTLLWLALISLGETLA</sequence>
<evidence type="ECO:0000256" key="9">
    <source>
        <dbReference type="HAMAP-Rule" id="MF_00024"/>
    </source>
</evidence>
<reference evidence="10 11" key="1">
    <citation type="submission" date="2015-12" db="EMBL/GenBank/DDBJ databases">
        <authorList>
            <person name="Shamseldin A."/>
            <person name="Moawad H."/>
            <person name="Abd El-Rahim W.M."/>
            <person name="Sadowsky M.J."/>
        </authorList>
    </citation>
    <scope>NUCLEOTIDE SEQUENCE [LARGE SCALE GENOMIC DNA]</scope>
    <source>
        <strain evidence="10 11">WF1</strain>
    </source>
</reference>
<dbReference type="GO" id="GO:0048472">
    <property type="term" value="F:threonine-phosphate decarboxylase activity"/>
    <property type="evidence" value="ECO:0007669"/>
    <property type="project" value="InterPro"/>
</dbReference>
<keyword evidence="8 9" id="KW-0472">Membrane</keyword>
<dbReference type="GO" id="GO:0009236">
    <property type="term" value="P:cobalamin biosynthetic process"/>
    <property type="evidence" value="ECO:0007669"/>
    <property type="project" value="UniProtKB-UniRule"/>
</dbReference>
<protein>
    <recommendedName>
        <fullName evidence="9">Cobalamin biosynthesis protein CobD</fullName>
    </recommendedName>
</protein>
<keyword evidence="5 9" id="KW-0169">Cobalamin biosynthesis</keyword>
<evidence type="ECO:0000256" key="8">
    <source>
        <dbReference type="ARBA" id="ARBA00023136"/>
    </source>
</evidence>
<keyword evidence="6 9" id="KW-0812">Transmembrane</keyword>
<dbReference type="RefSeq" id="WP_080521023.1">
    <property type="nucleotide sequence ID" value="NZ_LPUF01000001.1"/>
</dbReference>
<accession>A0A1V8M4F4</accession>
<dbReference type="EMBL" id="LPUF01000001">
    <property type="protein sequence ID" value="OQK16398.1"/>
    <property type="molecule type" value="Genomic_DNA"/>
</dbReference>
<organism evidence="10 11">
    <name type="scientific">Methyloprofundus sedimenti</name>
    <dbReference type="NCBI Taxonomy" id="1420851"/>
    <lineage>
        <taxon>Bacteria</taxon>
        <taxon>Pseudomonadati</taxon>
        <taxon>Pseudomonadota</taxon>
        <taxon>Gammaproteobacteria</taxon>
        <taxon>Methylococcales</taxon>
        <taxon>Methylococcaceae</taxon>
        <taxon>Methyloprofundus</taxon>
    </lineage>
</organism>
<dbReference type="Proteomes" id="UP000191980">
    <property type="component" value="Unassembled WGS sequence"/>
</dbReference>
<comment type="caution">
    <text evidence="10">The sequence shown here is derived from an EMBL/GenBank/DDBJ whole genome shotgun (WGS) entry which is preliminary data.</text>
</comment>
<evidence type="ECO:0000313" key="11">
    <source>
        <dbReference type="Proteomes" id="UP000191980"/>
    </source>
</evidence>
<comment type="function">
    <text evidence="9">Converts cobyric acid to cobinamide by the addition of aminopropanol on the F carboxylic group.</text>
</comment>
<keyword evidence="4 9" id="KW-1003">Cell membrane</keyword>
<proteinExistence type="inferred from homology"/>
<dbReference type="OrthoDB" id="9811967at2"/>
<dbReference type="PANTHER" id="PTHR34308">
    <property type="entry name" value="COBALAMIN BIOSYNTHESIS PROTEIN CBIB"/>
    <property type="match status" value="1"/>
</dbReference>
<evidence type="ECO:0000256" key="6">
    <source>
        <dbReference type="ARBA" id="ARBA00022692"/>
    </source>
</evidence>
<dbReference type="GO" id="GO:0015420">
    <property type="term" value="F:ABC-type vitamin B12 transporter activity"/>
    <property type="evidence" value="ECO:0007669"/>
    <property type="project" value="UniProtKB-UniRule"/>
</dbReference>
<name>A0A1V8M4F4_9GAMM</name>
<gene>
    <name evidence="9" type="primary">cobD</name>
    <name evidence="10" type="ORF">AU255_00335</name>
</gene>
<comment type="subcellular location">
    <subcellularLocation>
        <location evidence="1 9">Cell membrane</location>
        <topology evidence="1 9">Multi-pass membrane protein</topology>
    </subcellularLocation>
</comment>
<evidence type="ECO:0000256" key="3">
    <source>
        <dbReference type="ARBA" id="ARBA00006263"/>
    </source>
</evidence>
<dbReference type="PANTHER" id="PTHR34308:SF1">
    <property type="entry name" value="COBALAMIN BIOSYNTHESIS PROTEIN CBIB"/>
    <property type="match status" value="1"/>
</dbReference>
<evidence type="ECO:0000313" key="10">
    <source>
        <dbReference type="EMBL" id="OQK16398.1"/>
    </source>
</evidence>
<feature type="transmembrane region" description="Helical" evidence="9">
    <location>
        <begin position="283"/>
        <end position="301"/>
    </location>
</feature>
<evidence type="ECO:0000256" key="4">
    <source>
        <dbReference type="ARBA" id="ARBA00022475"/>
    </source>
</evidence>
<dbReference type="NCBIfam" id="TIGR00380">
    <property type="entry name" value="cobal_cbiB"/>
    <property type="match status" value="1"/>
</dbReference>
<evidence type="ECO:0000256" key="2">
    <source>
        <dbReference type="ARBA" id="ARBA00004953"/>
    </source>
</evidence>
<comment type="caution">
    <text evidence="9">Lacks conserved residue(s) required for the propagation of feature annotation.</text>
</comment>
<comment type="pathway">
    <text evidence="2 9">Cofactor biosynthesis; adenosylcobalamin biosynthesis.</text>
</comment>
<feature type="transmembrane region" description="Helical" evidence="9">
    <location>
        <begin position="53"/>
        <end position="74"/>
    </location>
</feature>
<dbReference type="Pfam" id="PF03186">
    <property type="entry name" value="CobD_Cbib"/>
    <property type="match status" value="1"/>
</dbReference>
<dbReference type="GO" id="GO:0005886">
    <property type="term" value="C:plasma membrane"/>
    <property type="evidence" value="ECO:0007669"/>
    <property type="project" value="UniProtKB-SubCell"/>
</dbReference>
<feature type="transmembrane region" description="Helical" evidence="9">
    <location>
        <begin position="152"/>
        <end position="170"/>
    </location>
</feature>
<dbReference type="AlphaFoldDB" id="A0A1V8M4F4"/>
<keyword evidence="11" id="KW-1185">Reference proteome</keyword>
<evidence type="ECO:0000256" key="5">
    <source>
        <dbReference type="ARBA" id="ARBA00022573"/>
    </source>
</evidence>
<dbReference type="InterPro" id="IPR004485">
    <property type="entry name" value="Cobalamin_biosynth_CobD/CbiB"/>
</dbReference>
<dbReference type="HAMAP" id="MF_00024">
    <property type="entry name" value="CobD_CbiB"/>
    <property type="match status" value="1"/>
</dbReference>
<dbReference type="UniPathway" id="UPA00148"/>